<evidence type="ECO:0000313" key="8">
    <source>
        <dbReference type="Proteomes" id="UP000010798"/>
    </source>
</evidence>
<dbReference type="STRING" id="886293.Sinac_5141"/>
<comment type="subcellular location">
    <subcellularLocation>
        <location evidence="1">Cell membrane</location>
        <topology evidence="1">Multi-pass membrane protein</topology>
    </subcellularLocation>
</comment>
<dbReference type="Proteomes" id="UP000010798">
    <property type="component" value="Chromosome"/>
</dbReference>
<keyword evidence="4 6" id="KW-1133">Transmembrane helix</keyword>
<dbReference type="CDD" id="cd06579">
    <property type="entry name" value="TM_PBP1_transp_AraH_like"/>
    <property type="match status" value="1"/>
</dbReference>
<gene>
    <name evidence="7" type="ordered locus">Sinac_5141</name>
</gene>
<feature type="transmembrane region" description="Helical" evidence="6">
    <location>
        <begin position="264"/>
        <end position="285"/>
    </location>
</feature>
<feature type="transmembrane region" description="Helical" evidence="6">
    <location>
        <begin position="291"/>
        <end position="312"/>
    </location>
</feature>
<dbReference type="eggNOG" id="COG1172">
    <property type="taxonomic scope" value="Bacteria"/>
</dbReference>
<evidence type="ECO:0000256" key="5">
    <source>
        <dbReference type="ARBA" id="ARBA00023136"/>
    </source>
</evidence>
<sequence length="340" mass="35410">MTNDSATRPAATDGRSWTSIFRAPEWGLVAGILVVLALIYVFNPSQSFFSAYTQQALFHQVALFGVLSIGAALVIITGGIDLSVGSVVALASIVSAKLLTDWLRGGEPTVLPPSNLVVALAIALTLLMGLGIGLGHAFMINWLGLPPFIATLATMAGLRSVAMLLCKNQSINIPFDAYRIFGKEPKWTLLIFAAVAITASIMMGKTVLGRHLYALGGNETAARLSGLPTRRLKAVAYGLSGMLAALGGILFTGRSGQADPRLGVSYELYAITAAVVGGCSLSGGLGSIRGTVLGLFLIQIVIKGTAIVVKGVDPSQIEGLVLGTVVVLAVAFNQRFRGRA</sequence>
<feature type="transmembrane region" description="Helical" evidence="6">
    <location>
        <begin position="26"/>
        <end position="44"/>
    </location>
</feature>
<keyword evidence="5 6" id="KW-0472">Membrane</keyword>
<evidence type="ECO:0000256" key="6">
    <source>
        <dbReference type="SAM" id="Phobius"/>
    </source>
</evidence>
<dbReference type="PANTHER" id="PTHR32196">
    <property type="entry name" value="ABC TRANSPORTER PERMEASE PROTEIN YPHD-RELATED-RELATED"/>
    <property type="match status" value="1"/>
</dbReference>
<feature type="transmembrane region" description="Helical" evidence="6">
    <location>
        <begin position="82"/>
        <end position="103"/>
    </location>
</feature>
<keyword evidence="3 6" id="KW-0812">Transmembrane</keyword>
<evidence type="ECO:0000256" key="2">
    <source>
        <dbReference type="ARBA" id="ARBA00022475"/>
    </source>
</evidence>
<dbReference type="EMBL" id="CP003364">
    <property type="protein sequence ID" value="AGA29293.1"/>
    <property type="molecule type" value="Genomic_DNA"/>
</dbReference>
<evidence type="ECO:0000256" key="4">
    <source>
        <dbReference type="ARBA" id="ARBA00022989"/>
    </source>
</evidence>
<keyword evidence="2" id="KW-1003">Cell membrane</keyword>
<dbReference type="InterPro" id="IPR001851">
    <property type="entry name" value="ABC_transp_permease"/>
</dbReference>
<feature type="transmembrane region" description="Helical" evidence="6">
    <location>
        <begin position="234"/>
        <end position="252"/>
    </location>
</feature>
<dbReference type="GO" id="GO:0005886">
    <property type="term" value="C:plasma membrane"/>
    <property type="evidence" value="ECO:0007669"/>
    <property type="project" value="UniProtKB-SubCell"/>
</dbReference>
<dbReference type="RefSeq" id="WP_015248397.1">
    <property type="nucleotide sequence ID" value="NC_019892.1"/>
</dbReference>
<protein>
    <submittedName>
        <fullName evidence="7">Permease component of ribose/xylose/arabinose/galactoside ABC-type transporters</fullName>
    </submittedName>
</protein>
<keyword evidence="8" id="KW-1185">Reference proteome</keyword>
<feature type="transmembrane region" description="Helical" evidence="6">
    <location>
        <begin position="115"/>
        <end position="139"/>
    </location>
</feature>
<feature type="transmembrane region" description="Helical" evidence="6">
    <location>
        <begin position="187"/>
        <end position="208"/>
    </location>
</feature>
<accession>L0DKC8</accession>
<proteinExistence type="predicted"/>
<dbReference type="Pfam" id="PF02653">
    <property type="entry name" value="BPD_transp_2"/>
    <property type="match status" value="1"/>
</dbReference>
<evidence type="ECO:0000256" key="1">
    <source>
        <dbReference type="ARBA" id="ARBA00004651"/>
    </source>
</evidence>
<evidence type="ECO:0000313" key="7">
    <source>
        <dbReference type="EMBL" id="AGA29293.1"/>
    </source>
</evidence>
<feature type="transmembrane region" description="Helical" evidence="6">
    <location>
        <begin position="56"/>
        <end position="76"/>
    </location>
</feature>
<dbReference type="HOGENOM" id="CLU_028880_0_2_0"/>
<name>L0DKC8_SINAD</name>
<dbReference type="AlphaFoldDB" id="L0DKC8"/>
<evidence type="ECO:0000256" key="3">
    <source>
        <dbReference type="ARBA" id="ARBA00022692"/>
    </source>
</evidence>
<organism evidence="7 8">
    <name type="scientific">Singulisphaera acidiphila (strain ATCC BAA-1392 / DSM 18658 / VKM B-2454 / MOB10)</name>
    <dbReference type="NCBI Taxonomy" id="886293"/>
    <lineage>
        <taxon>Bacteria</taxon>
        <taxon>Pseudomonadati</taxon>
        <taxon>Planctomycetota</taxon>
        <taxon>Planctomycetia</taxon>
        <taxon>Isosphaerales</taxon>
        <taxon>Isosphaeraceae</taxon>
        <taxon>Singulisphaera</taxon>
    </lineage>
</organism>
<dbReference type="OrthoDB" id="9784538at2"/>
<dbReference type="GO" id="GO:0022857">
    <property type="term" value="F:transmembrane transporter activity"/>
    <property type="evidence" value="ECO:0007669"/>
    <property type="project" value="InterPro"/>
</dbReference>
<feature type="transmembrane region" description="Helical" evidence="6">
    <location>
        <begin position="319"/>
        <end position="336"/>
    </location>
</feature>
<feature type="transmembrane region" description="Helical" evidence="6">
    <location>
        <begin position="145"/>
        <end position="166"/>
    </location>
</feature>
<reference evidence="7 8" key="1">
    <citation type="submission" date="2012-02" db="EMBL/GenBank/DDBJ databases">
        <title>Complete sequence of chromosome of Singulisphaera acidiphila DSM 18658.</title>
        <authorList>
            <consortium name="US DOE Joint Genome Institute (JGI-PGF)"/>
            <person name="Lucas S."/>
            <person name="Copeland A."/>
            <person name="Lapidus A."/>
            <person name="Glavina del Rio T."/>
            <person name="Dalin E."/>
            <person name="Tice H."/>
            <person name="Bruce D."/>
            <person name="Goodwin L."/>
            <person name="Pitluck S."/>
            <person name="Peters L."/>
            <person name="Ovchinnikova G."/>
            <person name="Chertkov O."/>
            <person name="Kyrpides N."/>
            <person name="Mavromatis K."/>
            <person name="Ivanova N."/>
            <person name="Brettin T."/>
            <person name="Detter J.C."/>
            <person name="Han C."/>
            <person name="Larimer F."/>
            <person name="Land M."/>
            <person name="Hauser L."/>
            <person name="Markowitz V."/>
            <person name="Cheng J.-F."/>
            <person name="Hugenholtz P."/>
            <person name="Woyke T."/>
            <person name="Wu D."/>
            <person name="Tindall B."/>
            <person name="Pomrenke H."/>
            <person name="Brambilla E."/>
            <person name="Klenk H.-P."/>
            <person name="Eisen J.A."/>
        </authorList>
    </citation>
    <scope>NUCLEOTIDE SEQUENCE [LARGE SCALE GENOMIC DNA]</scope>
    <source>
        <strain evidence="8">ATCC BAA-1392 / DSM 18658 / VKM B-2454 / MOB10</strain>
    </source>
</reference>
<dbReference type="KEGG" id="saci:Sinac_5141"/>